<gene>
    <name evidence="5" type="ORF">FSB_LOCUS378</name>
</gene>
<evidence type="ECO:0000256" key="3">
    <source>
        <dbReference type="ARBA" id="ARBA00022946"/>
    </source>
</evidence>
<dbReference type="Pfam" id="PF02536">
    <property type="entry name" value="mTERF"/>
    <property type="match status" value="1"/>
</dbReference>
<evidence type="ECO:0000256" key="1">
    <source>
        <dbReference type="ARBA" id="ARBA00007692"/>
    </source>
</evidence>
<dbReference type="Gene3D" id="1.25.70.10">
    <property type="entry name" value="Transcription termination factor 3, mitochondrial"/>
    <property type="match status" value="1"/>
</dbReference>
<comment type="similarity">
    <text evidence="1">Belongs to the mTERF family.</text>
</comment>
<feature type="compositionally biased region" description="Polar residues" evidence="4">
    <location>
        <begin position="1"/>
        <end position="17"/>
    </location>
</feature>
<evidence type="ECO:0000256" key="2">
    <source>
        <dbReference type="ARBA" id="ARBA00022472"/>
    </source>
</evidence>
<dbReference type="AlphaFoldDB" id="A0A2N9E192"/>
<keyword evidence="3" id="KW-0809">Transit peptide</keyword>
<sequence>MLHTLSLPNLSPTKTKTPNSNRNPSSSSSPLYIKFRTSHRDNLRYLKALGIILNPTKPHNNNNNNNNNKKKNINLSSTDTNTINHIIATVDFLKSKGFTESDFPRLAFLCPQLFSTNFDPTDFTPVFDFLATKLPATTEESRSLILHCPHILFSDVEFCLQPTLDYLRQLGLEKLNSPSNLNAHLLNTRAEKLREKIGFLRSIGFSQEEAARACVRMPAMFGYSIDNNLWPKFKYLVDNMERSVEELKKFPQYFGFSLEKRIAPRHLHLKERNVRIPLNRMLLWGDEKFYAKWK</sequence>
<evidence type="ECO:0000256" key="4">
    <source>
        <dbReference type="SAM" id="MobiDB-lite"/>
    </source>
</evidence>
<keyword evidence="2" id="KW-0805">Transcription regulation</keyword>
<name>A0A2N9E192_FAGSY</name>
<dbReference type="PANTHER" id="PTHR13068">
    <property type="entry name" value="CGI-12 PROTEIN-RELATED"/>
    <property type="match status" value="1"/>
</dbReference>
<reference evidence="5" key="1">
    <citation type="submission" date="2018-02" db="EMBL/GenBank/DDBJ databases">
        <authorList>
            <person name="Cohen D.B."/>
            <person name="Kent A.D."/>
        </authorList>
    </citation>
    <scope>NUCLEOTIDE SEQUENCE</scope>
</reference>
<dbReference type="InterPro" id="IPR003690">
    <property type="entry name" value="MTERF"/>
</dbReference>
<keyword evidence="2" id="KW-0804">Transcription</keyword>
<keyword evidence="2" id="KW-0806">Transcription termination</keyword>
<organism evidence="5">
    <name type="scientific">Fagus sylvatica</name>
    <name type="common">Beechnut</name>
    <dbReference type="NCBI Taxonomy" id="28930"/>
    <lineage>
        <taxon>Eukaryota</taxon>
        <taxon>Viridiplantae</taxon>
        <taxon>Streptophyta</taxon>
        <taxon>Embryophyta</taxon>
        <taxon>Tracheophyta</taxon>
        <taxon>Spermatophyta</taxon>
        <taxon>Magnoliopsida</taxon>
        <taxon>eudicotyledons</taxon>
        <taxon>Gunneridae</taxon>
        <taxon>Pentapetalae</taxon>
        <taxon>rosids</taxon>
        <taxon>fabids</taxon>
        <taxon>Fagales</taxon>
        <taxon>Fagaceae</taxon>
        <taxon>Fagus</taxon>
    </lineage>
</organism>
<dbReference type="SMART" id="SM00733">
    <property type="entry name" value="Mterf"/>
    <property type="match status" value="5"/>
</dbReference>
<dbReference type="InterPro" id="IPR038538">
    <property type="entry name" value="MTERF_sf"/>
</dbReference>
<dbReference type="GO" id="GO:0006353">
    <property type="term" value="P:DNA-templated transcription termination"/>
    <property type="evidence" value="ECO:0007669"/>
    <property type="project" value="UniProtKB-KW"/>
</dbReference>
<accession>A0A2N9E192</accession>
<evidence type="ECO:0000313" key="5">
    <source>
        <dbReference type="EMBL" id="SPC72496.1"/>
    </source>
</evidence>
<dbReference type="GO" id="GO:0003676">
    <property type="term" value="F:nucleic acid binding"/>
    <property type="evidence" value="ECO:0007669"/>
    <property type="project" value="InterPro"/>
</dbReference>
<dbReference type="EMBL" id="OIVN01000009">
    <property type="protein sequence ID" value="SPC72496.1"/>
    <property type="molecule type" value="Genomic_DNA"/>
</dbReference>
<feature type="compositionally biased region" description="Low complexity" evidence="4">
    <location>
        <begin position="18"/>
        <end position="30"/>
    </location>
</feature>
<proteinExistence type="inferred from homology"/>
<feature type="region of interest" description="Disordered" evidence="4">
    <location>
        <begin position="54"/>
        <end position="75"/>
    </location>
</feature>
<feature type="region of interest" description="Disordered" evidence="4">
    <location>
        <begin position="1"/>
        <end position="32"/>
    </location>
</feature>
<protein>
    <submittedName>
        <fullName evidence="5">Uncharacterized protein</fullName>
    </submittedName>
</protein>
<dbReference type="PANTHER" id="PTHR13068:SF139">
    <property type="entry name" value="TRANSCRIPTION TERMINATION FACTOR MTEF1, CHLOROPLASTIC"/>
    <property type="match status" value="1"/>
</dbReference>